<dbReference type="InterPro" id="IPR034804">
    <property type="entry name" value="SQR/QFR_C/D"/>
</dbReference>
<proteinExistence type="predicted"/>
<dbReference type="Gene3D" id="1.20.1300.10">
    <property type="entry name" value="Fumarate reductase/succinate dehydrogenase, transmembrane subunit"/>
    <property type="match status" value="1"/>
</dbReference>
<keyword evidence="1" id="KW-0812">Transmembrane</keyword>
<evidence type="ECO:0000256" key="1">
    <source>
        <dbReference type="SAM" id="Phobius"/>
    </source>
</evidence>
<feature type="transmembrane region" description="Helical" evidence="1">
    <location>
        <begin position="61"/>
        <end position="83"/>
    </location>
</feature>
<reference evidence="2 3" key="1">
    <citation type="submission" date="2018-04" db="EMBL/GenBank/DDBJ databases">
        <title>Polynucleobacter sp. LimPoW16 genome.</title>
        <authorList>
            <person name="Hahn M.W."/>
        </authorList>
    </citation>
    <scope>NUCLEOTIDE SEQUENCE [LARGE SCALE GENOMIC DNA]</scope>
    <source>
        <strain evidence="2 3">LimPoW16</strain>
    </source>
</reference>
<keyword evidence="1" id="KW-1133">Transmembrane helix</keyword>
<feature type="transmembrane region" description="Helical" evidence="1">
    <location>
        <begin position="21"/>
        <end position="41"/>
    </location>
</feature>
<dbReference type="EMBL" id="CP028941">
    <property type="protein sequence ID" value="QKM63683.1"/>
    <property type="molecule type" value="Genomic_DNA"/>
</dbReference>
<feature type="transmembrane region" description="Helical" evidence="1">
    <location>
        <begin position="95"/>
        <end position="116"/>
    </location>
</feature>
<name>A0A6M9Q522_9BURK</name>
<dbReference type="GO" id="GO:0016020">
    <property type="term" value="C:membrane"/>
    <property type="evidence" value="ECO:0007669"/>
    <property type="project" value="InterPro"/>
</dbReference>
<dbReference type="Proteomes" id="UP000500806">
    <property type="component" value="Chromosome"/>
</dbReference>
<dbReference type="KEGG" id="pani:DCO16_07925"/>
<keyword evidence="1" id="KW-0472">Membrane</keyword>
<sequence>MPSVVSSTAVLQAKLWYAQRISAMVLGLCVAVHLLIMFYAIRGGLTAGEILGRTQGNWLFAIFYEVFVLACFVHAPIGVANILRENFPQSDKLTVLPWILACLILVLGTTAVIGVFTGGVGQ</sequence>
<dbReference type="AlphaFoldDB" id="A0A6M9Q522"/>
<dbReference type="SUPFAM" id="SSF81343">
    <property type="entry name" value="Fumarate reductase respiratory complex transmembrane subunits"/>
    <property type="match status" value="1"/>
</dbReference>
<evidence type="ECO:0000313" key="3">
    <source>
        <dbReference type="Proteomes" id="UP000500806"/>
    </source>
</evidence>
<gene>
    <name evidence="2" type="ORF">DCO16_07925</name>
</gene>
<accession>A0A6M9Q522</accession>
<protein>
    <submittedName>
        <fullName evidence="2">Succinate dehydrogenase</fullName>
    </submittedName>
</protein>
<organism evidence="2 3">
    <name type="scientific">Polynucleobacter antarcticus</name>
    <dbReference type="NCBI Taxonomy" id="1743162"/>
    <lineage>
        <taxon>Bacteria</taxon>
        <taxon>Pseudomonadati</taxon>
        <taxon>Pseudomonadota</taxon>
        <taxon>Betaproteobacteria</taxon>
        <taxon>Burkholderiales</taxon>
        <taxon>Burkholderiaceae</taxon>
        <taxon>Polynucleobacter</taxon>
    </lineage>
</organism>
<keyword evidence="3" id="KW-1185">Reference proteome</keyword>
<evidence type="ECO:0000313" key="2">
    <source>
        <dbReference type="EMBL" id="QKM63683.1"/>
    </source>
</evidence>